<dbReference type="InterPro" id="IPR023485">
    <property type="entry name" value="Ptyr_pPase"/>
</dbReference>
<dbReference type="InterPro" id="IPR036196">
    <property type="entry name" value="Ptyr_pPase_sf"/>
</dbReference>
<dbReference type="InterPro" id="IPR050438">
    <property type="entry name" value="LMW_PTPase"/>
</dbReference>
<feature type="active site" description="Nucleophile" evidence="4">
    <location>
        <position position="7"/>
    </location>
</feature>
<dbReference type="PANTHER" id="PTHR11717">
    <property type="entry name" value="LOW MOLECULAR WEIGHT PROTEIN TYROSINE PHOSPHATASE"/>
    <property type="match status" value="1"/>
</dbReference>
<feature type="active site" description="Nucleophile" evidence="4">
    <location>
        <position position="13"/>
    </location>
</feature>
<dbReference type="Gene3D" id="3.40.50.2300">
    <property type="match status" value="1"/>
</dbReference>
<dbReference type="RefSeq" id="WP_027638698.1">
    <property type="nucleotide sequence ID" value="NZ_BAAACD010000033.1"/>
</dbReference>
<accession>A0A1I2LM08</accession>
<proteinExistence type="inferred from homology"/>
<dbReference type="eggNOG" id="COG0394">
    <property type="taxonomic scope" value="Bacteria"/>
</dbReference>
<protein>
    <submittedName>
        <fullName evidence="6">Protein-tyrosine phosphatase</fullName>
    </submittedName>
</protein>
<dbReference type="SUPFAM" id="SSF52788">
    <property type="entry name" value="Phosphotyrosine protein phosphatases I"/>
    <property type="match status" value="1"/>
</dbReference>
<evidence type="ECO:0000256" key="4">
    <source>
        <dbReference type="PIRSR" id="PIRSR617867-1"/>
    </source>
</evidence>
<name>A0A1I2LM08_9CLOT</name>
<dbReference type="InterPro" id="IPR017867">
    <property type="entry name" value="Tyr_phospatase_low_mol_wt"/>
</dbReference>
<evidence type="ECO:0000259" key="5">
    <source>
        <dbReference type="SMART" id="SM00226"/>
    </source>
</evidence>
<reference evidence="6 7" key="1">
    <citation type="submission" date="2016-10" db="EMBL/GenBank/DDBJ databases">
        <authorList>
            <person name="de Groot N.N."/>
        </authorList>
    </citation>
    <scope>NUCLEOTIDE SEQUENCE [LARGE SCALE GENOMIC DNA]</scope>
    <source>
        <strain evidence="6 7">NLAE-zl-G419</strain>
    </source>
</reference>
<feature type="domain" description="Phosphotyrosine protein phosphatase I" evidence="5">
    <location>
        <begin position="1"/>
        <end position="143"/>
    </location>
</feature>
<dbReference type="PRINTS" id="PR00719">
    <property type="entry name" value="LMWPTPASE"/>
</dbReference>
<dbReference type="EMBL" id="FOOE01000010">
    <property type="protein sequence ID" value="SFF78111.1"/>
    <property type="molecule type" value="Genomic_DNA"/>
</dbReference>
<gene>
    <name evidence="6" type="ORF">SAMN04487885_11050</name>
</gene>
<dbReference type="GO" id="GO:0004725">
    <property type="term" value="F:protein tyrosine phosphatase activity"/>
    <property type="evidence" value="ECO:0007669"/>
    <property type="project" value="InterPro"/>
</dbReference>
<sequence length="150" mass="16828">MKILFVCTGNTCRSPIAEAIFNKKCQIEGVEAISAGISVVPYSVTSKNSSYIVFKNLDIDISKRVSVQLTKETINSCDLILTMTQYIRNILKNNFSEKAECIYTLSDFIGAEGDIIDPYGGDIFLYGETYKELEKKIELLLTKLKEDMSI</sequence>
<keyword evidence="2" id="KW-0378">Hydrolase</keyword>
<dbReference type="Proteomes" id="UP000182135">
    <property type="component" value="Unassembled WGS sequence"/>
</dbReference>
<dbReference type="SMART" id="SM00226">
    <property type="entry name" value="LMWPc"/>
    <property type="match status" value="1"/>
</dbReference>
<dbReference type="GeneID" id="90545766"/>
<feature type="active site" description="Proton donor" evidence="4">
    <location>
        <position position="117"/>
    </location>
</feature>
<dbReference type="STRING" id="1529.SAMN04487885_11050"/>
<keyword evidence="7" id="KW-1185">Reference proteome</keyword>
<comment type="similarity">
    <text evidence="1">Belongs to the low molecular weight phosphotyrosine protein phosphatase family.</text>
</comment>
<dbReference type="Pfam" id="PF01451">
    <property type="entry name" value="LMWPc"/>
    <property type="match status" value="1"/>
</dbReference>
<dbReference type="AlphaFoldDB" id="A0A1I2LM08"/>
<dbReference type="CDD" id="cd16344">
    <property type="entry name" value="LMWPAP"/>
    <property type="match status" value="1"/>
</dbReference>
<evidence type="ECO:0000313" key="7">
    <source>
        <dbReference type="Proteomes" id="UP000182135"/>
    </source>
</evidence>
<evidence type="ECO:0000256" key="3">
    <source>
        <dbReference type="ARBA" id="ARBA00022912"/>
    </source>
</evidence>
<dbReference type="OrthoDB" id="9784339at2"/>
<keyword evidence="3" id="KW-0904">Protein phosphatase</keyword>
<evidence type="ECO:0000313" key="6">
    <source>
        <dbReference type="EMBL" id="SFF78111.1"/>
    </source>
</evidence>
<organism evidence="6 7">
    <name type="scientific">Clostridium cadaveris</name>
    <dbReference type="NCBI Taxonomy" id="1529"/>
    <lineage>
        <taxon>Bacteria</taxon>
        <taxon>Bacillati</taxon>
        <taxon>Bacillota</taxon>
        <taxon>Clostridia</taxon>
        <taxon>Eubacteriales</taxon>
        <taxon>Clostridiaceae</taxon>
        <taxon>Clostridium</taxon>
    </lineage>
</organism>
<dbReference type="PANTHER" id="PTHR11717:SF31">
    <property type="entry name" value="LOW MOLECULAR WEIGHT PROTEIN-TYROSINE-PHOSPHATASE ETP-RELATED"/>
    <property type="match status" value="1"/>
</dbReference>
<evidence type="ECO:0000256" key="2">
    <source>
        <dbReference type="ARBA" id="ARBA00022801"/>
    </source>
</evidence>
<evidence type="ECO:0000256" key="1">
    <source>
        <dbReference type="ARBA" id="ARBA00011063"/>
    </source>
</evidence>